<dbReference type="GO" id="GO:0005886">
    <property type="term" value="C:plasma membrane"/>
    <property type="evidence" value="ECO:0007669"/>
    <property type="project" value="UniProtKB-SubCell"/>
</dbReference>
<comment type="subcellular location">
    <subcellularLocation>
        <location evidence="1 7">Cell membrane</location>
        <topology evidence="1 7">Multi-pass membrane protein</topology>
    </subcellularLocation>
</comment>
<evidence type="ECO:0000256" key="2">
    <source>
        <dbReference type="ARBA" id="ARBA00022448"/>
    </source>
</evidence>
<evidence type="ECO:0000256" key="1">
    <source>
        <dbReference type="ARBA" id="ARBA00004651"/>
    </source>
</evidence>
<accession>A0A175RP55</accession>
<feature type="domain" description="ABC transmembrane type-1" evidence="8">
    <location>
        <begin position="100"/>
        <end position="493"/>
    </location>
</feature>
<name>A0A175RP55_9MICO</name>
<feature type="transmembrane region" description="Helical" evidence="7">
    <location>
        <begin position="475"/>
        <end position="497"/>
    </location>
</feature>
<feature type="transmembrane region" description="Helical" evidence="7">
    <location>
        <begin position="201"/>
        <end position="224"/>
    </location>
</feature>
<dbReference type="AlphaFoldDB" id="A0A175RP55"/>
<evidence type="ECO:0000256" key="6">
    <source>
        <dbReference type="ARBA" id="ARBA00023136"/>
    </source>
</evidence>
<evidence type="ECO:0000256" key="5">
    <source>
        <dbReference type="ARBA" id="ARBA00022989"/>
    </source>
</evidence>
<feature type="transmembrane region" description="Helical" evidence="7">
    <location>
        <begin position="281"/>
        <end position="305"/>
    </location>
</feature>
<feature type="transmembrane region" description="Helical" evidence="7">
    <location>
        <begin position="230"/>
        <end position="250"/>
    </location>
</feature>
<evidence type="ECO:0000256" key="3">
    <source>
        <dbReference type="ARBA" id="ARBA00022475"/>
    </source>
</evidence>
<gene>
    <name evidence="9" type="ORF">NS184_11250</name>
</gene>
<dbReference type="Proteomes" id="UP000078252">
    <property type="component" value="Unassembled WGS sequence"/>
</dbReference>
<feature type="transmembrane region" description="Helical" evidence="7">
    <location>
        <begin position="142"/>
        <end position="162"/>
    </location>
</feature>
<feature type="transmembrane region" description="Helical" evidence="7">
    <location>
        <begin position="371"/>
        <end position="389"/>
    </location>
</feature>
<comment type="similarity">
    <text evidence="7">Belongs to the binding-protein-dependent transport system permease family.</text>
</comment>
<keyword evidence="3" id="KW-1003">Cell membrane</keyword>
<dbReference type="PANTHER" id="PTHR43163:SF9">
    <property type="entry name" value="ABC TRANSPORTER PERMEASE PROTEIN"/>
    <property type="match status" value="1"/>
</dbReference>
<evidence type="ECO:0000313" key="9">
    <source>
        <dbReference type="EMBL" id="KTR04632.1"/>
    </source>
</evidence>
<dbReference type="Gene3D" id="1.10.3720.10">
    <property type="entry name" value="MetI-like"/>
    <property type="match status" value="1"/>
</dbReference>
<dbReference type="CDD" id="cd06261">
    <property type="entry name" value="TM_PBP2"/>
    <property type="match status" value="1"/>
</dbReference>
<dbReference type="Pfam" id="PF00528">
    <property type="entry name" value="BPD_transp_1"/>
    <property type="match status" value="1"/>
</dbReference>
<protein>
    <submittedName>
        <fullName evidence="9">ABC transporter permease</fullName>
    </submittedName>
</protein>
<feature type="transmembrane region" description="Helical" evidence="7">
    <location>
        <begin position="432"/>
        <end position="455"/>
    </location>
</feature>
<dbReference type="STRING" id="33881.NS184_11250"/>
<reference evidence="9 10" key="1">
    <citation type="journal article" date="2016" name="Front. Microbiol.">
        <title>Genomic Resource of Rice Seed Associated Bacteria.</title>
        <authorList>
            <person name="Midha S."/>
            <person name="Bansal K."/>
            <person name="Sharma S."/>
            <person name="Kumar N."/>
            <person name="Patil P.P."/>
            <person name="Chaudhry V."/>
            <person name="Patil P.B."/>
        </authorList>
    </citation>
    <scope>NUCLEOTIDE SEQUENCE [LARGE SCALE GENOMIC DNA]</scope>
    <source>
        <strain evidence="9 10">NS184</strain>
    </source>
</reference>
<proteinExistence type="inferred from homology"/>
<keyword evidence="6 7" id="KW-0472">Membrane</keyword>
<evidence type="ECO:0000256" key="7">
    <source>
        <dbReference type="RuleBase" id="RU363032"/>
    </source>
</evidence>
<dbReference type="InterPro" id="IPR000515">
    <property type="entry name" value="MetI-like"/>
</dbReference>
<keyword evidence="2 7" id="KW-0813">Transport</keyword>
<dbReference type="RefSeq" id="WP_058726201.1">
    <property type="nucleotide sequence ID" value="NZ_LDQC01000061.1"/>
</dbReference>
<dbReference type="OrthoDB" id="147639at2"/>
<keyword evidence="5 7" id="KW-1133">Transmembrane helix</keyword>
<comment type="caution">
    <text evidence="9">The sequence shown here is derived from an EMBL/GenBank/DDBJ whole genome shotgun (WGS) entry which is preliminary data.</text>
</comment>
<evidence type="ECO:0000259" key="8">
    <source>
        <dbReference type="PROSITE" id="PS50928"/>
    </source>
</evidence>
<feature type="transmembrane region" description="Helical" evidence="7">
    <location>
        <begin position="257"/>
        <end position="275"/>
    </location>
</feature>
<organism evidence="9 10">
    <name type="scientific">Curtobacterium luteum</name>
    <dbReference type="NCBI Taxonomy" id="33881"/>
    <lineage>
        <taxon>Bacteria</taxon>
        <taxon>Bacillati</taxon>
        <taxon>Actinomycetota</taxon>
        <taxon>Actinomycetes</taxon>
        <taxon>Micrococcales</taxon>
        <taxon>Microbacteriaceae</taxon>
        <taxon>Curtobacterium</taxon>
    </lineage>
</organism>
<keyword evidence="4 7" id="KW-0812">Transmembrane</keyword>
<dbReference type="PATRIC" id="fig|33881.3.peg.2645"/>
<evidence type="ECO:0000256" key="4">
    <source>
        <dbReference type="ARBA" id="ARBA00022692"/>
    </source>
</evidence>
<feature type="transmembrane region" description="Helical" evidence="7">
    <location>
        <begin position="106"/>
        <end position="130"/>
    </location>
</feature>
<feature type="transmembrane region" description="Helical" evidence="7">
    <location>
        <begin position="174"/>
        <end position="194"/>
    </location>
</feature>
<dbReference type="InterPro" id="IPR035906">
    <property type="entry name" value="MetI-like_sf"/>
</dbReference>
<dbReference type="PANTHER" id="PTHR43163">
    <property type="entry name" value="DIPEPTIDE TRANSPORT SYSTEM PERMEASE PROTEIN DPPB-RELATED"/>
    <property type="match status" value="1"/>
</dbReference>
<dbReference type="EMBL" id="LDQC01000061">
    <property type="protein sequence ID" value="KTR04632.1"/>
    <property type="molecule type" value="Genomic_DNA"/>
</dbReference>
<feature type="transmembrane region" description="Helical" evidence="7">
    <location>
        <begin position="9"/>
        <end position="30"/>
    </location>
</feature>
<evidence type="ECO:0000313" key="10">
    <source>
        <dbReference type="Proteomes" id="UP000078252"/>
    </source>
</evidence>
<feature type="transmembrane region" description="Helical" evidence="7">
    <location>
        <begin position="312"/>
        <end position="330"/>
    </location>
</feature>
<dbReference type="PROSITE" id="PS50928">
    <property type="entry name" value="ABC_TM1"/>
    <property type="match status" value="1"/>
</dbReference>
<dbReference type="GO" id="GO:0055085">
    <property type="term" value="P:transmembrane transport"/>
    <property type="evidence" value="ECO:0007669"/>
    <property type="project" value="InterPro"/>
</dbReference>
<sequence>MVSFIARRILVSILILIAASFIMYNLAAIAGNPLQDLQSSNSPNREQLIAARVAAQHLDLIPPLRWGLWISGVGKCVIGQCDLGTTFTNQPVAQLLPQAVGSTIQLVTFSFILAIIFGIGLGVVTALRVYSGFDYSITLVSFFLYSLPSFLMAVLLKSFIALDYNNFLADPKIPPANLVVIAVVVGLVIQLIVGGILKRRLVVFAISAVVTAGMLLLMQATGWFTDPSLGPVFVILFSAGIGLAMVTLLAGTKNRRAWLVGGINVLVAIICYFALQGLLNISSAGTIAILAVATIAVGLISGFLVGGHDRGLMMRIGALTAFLSAGVILLDRFMRSWVDYTQNYVSRPIATVGSQTPGLTGDFWITGIDTYTHLLLPTISLLLISFASYTRYSRSGMLEVLDQDYVRTARAKGLPERTVIVRHALRNMLIPIATLVATDIGALLGGAIITENVFAISGMGNLFNSGLSITDVNPVMGYFLVIAITAIAFNFLADLAYSALDPRVRVR</sequence>